<dbReference type="InterPro" id="IPR051543">
    <property type="entry name" value="Serine_Peptidase_S9A"/>
</dbReference>
<keyword evidence="10" id="KW-0031">Aminopeptidase</keyword>
<evidence type="ECO:0000259" key="8">
    <source>
        <dbReference type="Pfam" id="PF00326"/>
    </source>
</evidence>
<dbReference type="InterPro" id="IPR001375">
    <property type="entry name" value="Peptidase_S9_cat"/>
</dbReference>
<evidence type="ECO:0000313" key="10">
    <source>
        <dbReference type="EMBL" id="CAB9519827.1"/>
    </source>
</evidence>
<dbReference type="Proteomes" id="UP001153069">
    <property type="component" value="Unassembled WGS sequence"/>
</dbReference>
<name>A0A9N8EEV1_9STRA</name>
<dbReference type="EC" id="3.4.21.-" evidence="6"/>
<dbReference type="Gene3D" id="3.40.50.1820">
    <property type="entry name" value="alpha/beta hydrolase"/>
    <property type="match status" value="1"/>
</dbReference>
<proteinExistence type="inferred from homology"/>
<keyword evidence="4 6" id="KW-0720">Serine protease</keyword>
<evidence type="ECO:0000256" key="6">
    <source>
        <dbReference type="RuleBase" id="RU368024"/>
    </source>
</evidence>
<feature type="domain" description="Peptidase S9 prolyl oligopeptidase catalytic" evidence="8">
    <location>
        <begin position="539"/>
        <end position="756"/>
    </location>
</feature>
<dbReference type="PANTHER" id="PTHR11757:SF19">
    <property type="entry name" value="PROLYL ENDOPEPTIDASE-LIKE"/>
    <property type="match status" value="1"/>
</dbReference>
<comment type="similarity">
    <text evidence="1 6">Belongs to the peptidase S9A family.</text>
</comment>
<accession>A0A9N8EEV1</accession>
<keyword evidence="11" id="KW-1185">Reference proteome</keyword>
<evidence type="ECO:0000256" key="3">
    <source>
        <dbReference type="ARBA" id="ARBA00022801"/>
    </source>
</evidence>
<evidence type="ECO:0000256" key="4">
    <source>
        <dbReference type="ARBA" id="ARBA00022825"/>
    </source>
</evidence>
<dbReference type="GO" id="GO:0006508">
    <property type="term" value="P:proteolysis"/>
    <property type="evidence" value="ECO:0007669"/>
    <property type="project" value="UniProtKB-KW"/>
</dbReference>
<dbReference type="OrthoDB" id="248387at2759"/>
<evidence type="ECO:0000256" key="5">
    <source>
        <dbReference type="ARBA" id="ARBA00045448"/>
    </source>
</evidence>
<dbReference type="Pfam" id="PF00326">
    <property type="entry name" value="Peptidase_S9"/>
    <property type="match status" value="1"/>
</dbReference>
<dbReference type="GO" id="GO:0004252">
    <property type="term" value="F:serine-type endopeptidase activity"/>
    <property type="evidence" value="ECO:0007669"/>
    <property type="project" value="UniProtKB-UniRule"/>
</dbReference>
<keyword evidence="2 6" id="KW-0645">Protease</keyword>
<feature type="compositionally biased region" description="Basic and acidic residues" evidence="7">
    <location>
        <begin position="30"/>
        <end position="43"/>
    </location>
</feature>
<evidence type="ECO:0000256" key="2">
    <source>
        <dbReference type="ARBA" id="ARBA00022670"/>
    </source>
</evidence>
<dbReference type="SUPFAM" id="SSF50993">
    <property type="entry name" value="Peptidase/esterase 'gauge' domain"/>
    <property type="match status" value="1"/>
</dbReference>
<sequence>MTAELKPPVARREEDRVVYAGAAPPGWDPKIVRQSESSKEKLLDPPVPVPDPYGWMRDDERKNEEVLEHLKKENEYSKGLTQHLDGLRQTLYDSMLSSIVETDYTVPRPDGDYYLYSRTFKGKSYRMHCRAPRDKTKPLQKIEWDGTAESPILPGEEAYMDVNVLAEGKEFCSLGGLAISPSKKLLAYSVDFSGDETYHLHVINLATKEQIFQDPKLIIRGSIKWGLDDSDIYYHTMDETKRPYQFWRKRLNSGVADELLDQEDDPQFWSGSFKTIDERYIVLEKGSGETSEAWFIDLEADKESSGSTTKLECIAPRRYRTLYDVDYRTGYWWITSKTGEETPNMRLFTAPAEANCQDEWKLIEGPDGKPLFDGGYDRALHGVSAFESHVVAHGREGGIPKVWIMGMDGGNAVSSFEALTFDEEAYDSGLSGHYEYKTDTIMVWYDSLITPTQWMEISLANLSERVVVKQKKVPNYNKEEYDCDRYLVTSRDGSAQIPVLRVYRKDVMQEHQAGGKPVPTHLYGYGSYGHCCEAEFVTTRLELMRRGVVYVIAQIRGGGELGRQWYEEPNGAKYLCKKNTFNDFVDVARDLVDGKKLTTPELLSCEGRSAGGLLIGATINQAPELFKFALMGVPFVDIVCTMIDSSIPLTTNEWEEWGNVNEEKYFKYMMEYSPMQNVKDGAKYPNILMICGLNDSRVPYWEACKLAATIRHKHGAESGSVCVKIEMSAGHFSASDRYKYYRELAFDYAYLLDQLGLANTDAK</sequence>
<dbReference type="InterPro" id="IPR029058">
    <property type="entry name" value="AB_hydrolase_fold"/>
</dbReference>
<comment type="caution">
    <text evidence="10">The sequence shown here is derived from an EMBL/GenBank/DDBJ whole genome shotgun (WGS) entry which is preliminary data.</text>
</comment>
<evidence type="ECO:0000259" key="9">
    <source>
        <dbReference type="Pfam" id="PF02897"/>
    </source>
</evidence>
<dbReference type="EMBL" id="CAICTM010001048">
    <property type="protein sequence ID" value="CAB9519827.1"/>
    <property type="molecule type" value="Genomic_DNA"/>
</dbReference>
<keyword evidence="3 6" id="KW-0378">Hydrolase</keyword>
<dbReference type="PANTHER" id="PTHR11757">
    <property type="entry name" value="PROTEASE FAMILY S9A OLIGOPEPTIDASE"/>
    <property type="match status" value="1"/>
</dbReference>
<reference evidence="10" key="1">
    <citation type="submission" date="2020-06" db="EMBL/GenBank/DDBJ databases">
        <authorList>
            <consortium name="Plant Systems Biology data submission"/>
        </authorList>
    </citation>
    <scope>NUCLEOTIDE SEQUENCE</scope>
    <source>
        <strain evidence="10">D6</strain>
    </source>
</reference>
<dbReference type="SUPFAM" id="SSF53474">
    <property type="entry name" value="alpha/beta-Hydrolases"/>
    <property type="match status" value="1"/>
</dbReference>
<evidence type="ECO:0000256" key="7">
    <source>
        <dbReference type="SAM" id="MobiDB-lite"/>
    </source>
</evidence>
<dbReference type="GO" id="GO:0004177">
    <property type="term" value="F:aminopeptidase activity"/>
    <property type="evidence" value="ECO:0007669"/>
    <property type="project" value="UniProtKB-KW"/>
</dbReference>
<gene>
    <name evidence="10" type="ORF">SEMRO_1050_G235530.1</name>
</gene>
<feature type="domain" description="Peptidase S9A N-terminal" evidence="9">
    <location>
        <begin position="47"/>
        <end position="469"/>
    </location>
</feature>
<dbReference type="Pfam" id="PF02897">
    <property type="entry name" value="Peptidase_S9_N"/>
    <property type="match status" value="1"/>
</dbReference>
<protein>
    <recommendedName>
        <fullName evidence="6">Prolyl endopeptidase</fullName>
        <ecNumber evidence="6">3.4.21.-</ecNumber>
    </recommendedName>
</protein>
<dbReference type="Gene3D" id="2.130.10.120">
    <property type="entry name" value="Prolyl oligopeptidase, N-terminal domain"/>
    <property type="match status" value="1"/>
</dbReference>
<dbReference type="InterPro" id="IPR023302">
    <property type="entry name" value="Pept_S9A_N"/>
</dbReference>
<organism evidence="10 11">
    <name type="scientific">Seminavis robusta</name>
    <dbReference type="NCBI Taxonomy" id="568900"/>
    <lineage>
        <taxon>Eukaryota</taxon>
        <taxon>Sar</taxon>
        <taxon>Stramenopiles</taxon>
        <taxon>Ochrophyta</taxon>
        <taxon>Bacillariophyta</taxon>
        <taxon>Bacillariophyceae</taxon>
        <taxon>Bacillariophycidae</taxon>
        <taxon>Naviculales</taxon>
        <taxon>Naviculaceae</taxon>
        <taxon>Seminavis</taxon>
    </lineage>
</organism>
<dbReference type="PRINTS" id="PR00862">
    <property type="entry name" value="PROLIGOPTASE"/>
</dbReference>
<comment type="function">
    <text evidence="5">Serine peptidase whose precise substrate specificity remains unclear. Does not cleave peptides after a arginine or lysine residue. Regulates trans-Golgi network morphology and sorting by regulating the membrane binding of the AP-1 complex. May play a role in the regulation of synaptic vesicle exocytosis.</text>
</comment>
<dbReference type="AlphaFoldDB" id="A0A9N8EEV1"/>
<dbReference type="InterPro" id="IPR002470">
    <property type="entry name" value="Peptidase_S9A"/>
</dbReference>
<feature type="region of interest" description="Disordered" evidence="7">
    <location>
        <begin position="28"/>
        <end position="56"/>
    </location>
</feature>
<evidence type="ECO:0000313" key="11">
    <source>
        <dbReference type="Proteomes" id="UP001153069"/>
    </source>
</evidence>
<evidence type="ECO:0000256" key="1">
    <source>
        <dbReference type="ARBA" id="ARBA00005228"/>
    </source>
</evidence>